<dbReference type="OrthoDB" id="4280289at2"/>
<keyword evidence="3" id="KW-1185">Reference proteome</keyword>
<proteinExistence type="predicted"/>
<feature type="region of interest" description="Disordered" evidence="1">
    <location>
        <begin position="338"/>
        <end position="359"/>
    </location>
</feature>
<dbReference type="AlphaFoldDB" id="A0A2T0PP49"/>
<accession>A0A2T0PP49</accession>
<organism evidence="2 3">
    <name type="scientific">Allonocardiopsis opalescens</name>
    <dbReference type="NCBI Taxonomy" id="1144618"/>
    <lineage>
        <taxon>Bacteria</taxon>
        <taxon>Bacillati</taxon>
        <taxon>Actinomycetota</taxon>
        <taxon>Actinomycetes</taxon>
        <taxon>Streptosporangiales</taxon>
        <taxon>Allonocardiopsis</taxon>
    </lineage>
</organism>
<evidence type="ECO:0000313" key="3">
    <source>
        <dbReference type="Proteomes" id="UP000237846"/>
    </source>
</evidence>
<dbReference type="EMBL" id="PVZC01000018">
    <property type="protein sequence ID" value="PRX90685.1"/>
    <property type="molecule type" value="Genomic_DNA"/>
</dbReference>
<gene>
    <name evidence="2" type="ORF">CLV72_11823</name>
</gene>
<feature type="compositionally biased region" description="Basic residues" evidence="1">
    <location>
        <begin position="345"/>
        <end position="355"/>
    </location>
</feature>
<name>A0A2T0PP49_9ACTN</name>
<dbReference type="Gene3D" id="3.40.50.150">
    <property type="entry name" value="Vaccinia Virus protein VP39"/>
    <property type="match status" value="1"/>
</dbReference>
<sequence length="414" mass="45367">MTPDEKQLVKGLRRFVDVFADDIAGGPSATTYRVLEVRPSAVAWVYYTALLAWAQDHALIDPVLRAEGEAVRRTVPVTAGGWLAMSIASLCVHPATECLLDPRYSTALRAHQPSDAALERLLEWWTTAPSLAYPDPDGDAPRSITGWMVGDLLQLVSVERRKGFALAQSPCFIADFLLYRTLYPAAAEFRDETLLTTDPCCGTGHLLIRTVETLWELYTTGRLPSPSRGGAPHAVTGWRPVQPLEAARRIIAGVDGCELDPLTAAVARLRVVVRIGDLLHQAGAIRSRRLDAIPAFVPRIAVGDSLLLGKVSKEEYARLHPRLAEIYNPGPIYVDAEAAAEQPKKTTRRAKKKEKKAAAKTTKRVLLQDSLLHEEIIARIQTKAARRRKKAAPLPPRPATAPTEQPGLFGEEVA</sequence>
<comment type="caution">
    <text evidence="2">The sequence shown here is derived from an EMBL/GenBank/DDBJ whole genome shotgun (WGS) entry which is preliminary data.</text>
</comment>
<evidence type="ECO:0000313" key="2">
    <source>
        <dbReference type="EMBL" id="PRX90685.1"/>
    </source>
</evidence>
<reference evidence="2 3" key="1">
    <citation type="submission" date="2018-03" db="EMBL/GenBank/DDBJ databases">
        <title>Genomic Encyclopedia of Archaeal and Bacterial Type Strains, Phase II (KMG-II): from individual species to whole genera.</title>
        <authorList>
            <person name="Goeker M."/>
        </authorList>
    </citation>
    <scope>NUCLEOTIDE SEQUENCE [LARGE SCALE GENOMIC DNA]</scope>
    <source>
        <strain evidence="2 3">DSM 45601</strain>
    </source>
</reference>
<dbReference type="SUPFAM" id="SSF53335">
    <property type="entry name" value="S-adenosyl-L-methionine-dependent methyltransferases"/>
    <property type="match status" value="1"/>
</dbReference>
<protein>
    <submittedName>
        <fullName evidence="2">Uncharacterized protein</fullName>
    </submittedName>
</protein>
<dbReference type="InterPro" id="IPR029063">
    <property type="entry name" value="SAM-dependent_MTases_sf"/>
</dbReference>
<feature type="region of interest" description="Disordered" evidence="1">
    <location>
        <begin position="384"/>
        <end position="414"/>
    </location>
</feature>
<dbReference type="RefSeq" id="WP_106253840.1">
    <property type="nucleotide sequence ID" value="NZ_PVZC01000018.1"/>
</dbReference>
<dbReference type="Proteomes" id="UP000237846">
    <property type="component" value="Unassembled WGS sequence"/>
</dbReference>
<evidence type="ECO:0000256" key="1">
    <source>
        <dbReference type="SAM" id="MobiDB-lite"/>
    </source>
</evidence>